<protein>
    <recommendedName>
        <fullName evidence="1">Methyltransferase type 11 domain-containing protein</fullName>
    </recommendedName>
</protein>
<evidence type="ECO:0000313" key="3">
    <source>
        <dbReference type="Proteomes" id="UP000178851"/>
    </source>
</evidence>
<dbReference type="Pfam" id="PF08241">
    <property type="entry name" value="Methyltransf_11"/>
    <property type="match status" value="1"/>
</dbReference>
<evidence type="ECO:0000313" key="2">
    <source>
        <dbReference type="EMBL" id="OGM27019.1"/>
    </source>
</evidence>
<evidence type="ECO:0000259" key="1">
    <source>
        <dbReference type="Pfam" id="PF08241"/>
    </source>
</evidence>
<dbReference type="PANTHER" id="PTHR43464">
    <property type="entry name" value="METHYLTRANSFERASE"/>
    <property type="match status" value="1"/>
</dbReference>
<dbReference type="EMBL" id="MGGI01000009">
    <property type="protein sequence ID" value="OGM27019.1"/>
    <property type="molecule type" value="Genomic_DNA"/>
</dbReference>
<feature type="domain" description="Methyltransferase type 11" evidence="1">
    <location>
        <begin position="51"/>
        <end position="141"/>
    </location>
</feature>
<dbReference type="SUPFAM" id="SSF53335">
    <property type="entry name" value="S-adenosyl-L-methionine-dependent methyltransferases"/>
    <property type="match status" value="1"/>
</dbReference>
<dbReference type="InterPro" id="IPR029063">
    <property type="entry name" value="SAM-dependent_MTases_sf"/>
</dbReference>
<name>A0A1F7YJG3_9BACT</name>
<reference evidence="2 3" key="1">
    <citation type="journal article" date="2016" name="Nat. Commun.">
        <title>Thousands of microbial genomes shed light on interconnected biogeochemical processes in an aquifer system.</title>
        <authorList>
            <person name="Anantharaman K."/>
            <person name="Brown C.T."/>
            <person name="Hug L.A."/>
            <person name="Sharon I."/>
            <person name="Castelle C.J."/>
            <person name="Probst A.J."/>
            <person name="Thomas B.C."/>
            <person name="Singh A."/>
            <person name="Wilkins M.J."/>
            <person name="Karaoz U."/>
            <person name="Brodie E.L."/>
            <person name="Williams K.H."/>
            <person name="Hubbard S.S."/>
            <person name="Banfield J.F."/>
        </authorList>
    </citation>
    <scope>NUCLEOTIDE SEQUENCE [LARGE SCALE GENOMIC DNA]</scope>
</reference>
<dbReference type="PANTHER" id="PTHR43464:SF94">
    <property type="entry name" value="MALONYL-[ACYL-CARRIER PROTEIN] O-METHYLTRANSFERASE"/>
    <property type="match status" value="1"/>
</dbReference>
<gene>
    <name evidence="2" type="ORF">A2627_02520</name>
</gene>
<proteinExistence type="predicted"/>
<dbReference type="GO" id="GO:0008757">
    <property type="term" value="F:S-adenosylmethionine-dependent methyltransferase activity"/>
    <property type="evidence" value="ECO:0007669"/>
    <property type="project" value="InterPro"/>
</dbReference>
<dbReference type="InterPro" id="IPR013216">
    <property type="entry name" value="Methyltransf_11"/>
</dbReference>
<dbReference type="Gene3D" id="3.40.50.150">
    <property type="entry name" value="Vaccinia Virus protein VP39"/>
    <property type="match status" value="1"/>
</dbReference>
<dbReference type="CDD" id="cd02440">
    <property type="entry name" value="AdoMet_MTases"/>
    <property type="match status" value="1"/>
</dbReference>
<dbReference type="Proteomes" id="UP000178851">
    <property type="component" value="Unassembled WGS sequence"/>
</dbReference>
<accession>A0A1F7YJG3</accession>
<organism evidence="2 3">
    <name type="scientific">Candidatus Woesebacteria bacterium RIFCSPHIGHO2_01_FULL_39_28</name>
    <dbReference type="NCBI Taxonomy" id="1802496"/>
    <lineage>
        <taxon>Bacteria</taxon>
        <taxon>Candidatus Woeseibacteriota</taxon>
    </lineage>
</organism>
<sequence>MEISEYKNIFENEETHFFYRANHNIILSLVKKYLSHETDLKAKSKQPIAILDAGCGTGLLARKLAKFGKVYAIDISCQAVKYSRQRKVNAIKASITKIPFSSNFFDLVISNDVIYHKKVANDITALSEMYRVLKDKGILILRVPAIKWLATNHDKFVHTRERYSKNSLLEKLTKSGFQVEKLFYTNLLLVPVALVLHLGNVMTFSPPLEGGVSLLKENDISGSIHPRTKVRGFLETAINKSQPKSGVVPTSKILNEIFYLLLLFESRLSKVIDFPLGLGLMAVCRKPSKRSGLP</sequence>
<comment type="caution">
    <text evidence="2">The sequence shown here is derived from an EMBL/GenBank/DDBJ whole genome shotgun (WGS) entry which is preliminary data.</text>
</comment>
<dbReference type="AlphaFoldDB" id="A0A1F7YJG3"/>